<dbReference type="Proteomes" id="UP000730482">
    <property type="component" value="Unassembled WGS sequence"/>
</dbReference>
<dbReference type="PROSITE" id="PS00166">
    <property type="entry name" value="ENOYL_COA_HYDRATASE"/>
    <property type="match status" value="1"/>
</dbReference>
<sequence length="267" mass="28688">MPESREYPLLAVNRTSDGVLTVRLDDPDRRNAMTAPMTESWERLMREIARDEEVRCVVVTGAGSAFCAGGDLGWIGAEPGAPVEKLRDKMLPFYRIWLSLRDLPVPTIAAVNGPAVGAGACLALACDLRYAVDTAKFAVPFTKLGMHPGMAATWLLPEVVGMANARELLYTNRAVSGAEAVALGVFNRVFPAGDFPGEIERIASDVAAGAPIAVKLTKQALVGAGHESFEAALRWEALAQPITMATEDLQEGLAAQRERRAPRFTGR</sequence>
<gene>
    <name evidence="3" type="ORF">KGQ19_02820</name>
</gene>
<dbReference type="InterPro" id="IPR029045">
    <property type="entry name" value="ClpP/crotonase-like_dom_sf"/>
</dbReference>
<protein>
    <submittedName>
        <fullName evidence="3">Enoyl-CoA hydratase/isomerase family protein</fullName>
    </submittedName>
</protein>
<keyword evidence="4" id="KW-1185">Reference proteome</keyword>
<evidence type="ECO:0000313" key="4">
    <source>
        <dbReference type="Proteomes" id="UP000730482"/>
    </source>
</evidence>
<dbReference type="Gene3D" id="1.10.12.10">
    <property type="entry name" value="Lyase 2-enoyl-coa Hydratase, Chain A, domain 2"/>
    <property type="match status" value="1"/>
</dbReference>
<reference evidence="3 4" key="1">
    <citation type="submission" date="2020-02" db="EMBL/GenBank/DDBJ databases">
        <title>Acidophilic actinobacteria isolated from forest soil.</title>
        <authorList>
            <person name="Golinska P."/>
        </authorList>
    </citation>
    <scope>NUCLEOTIDE SEQUENCE [LARGE SCALE GENOMIC DNA]</scope>
    <source>
        <strain evidence="3 4">NL8</strain>
    </source>
</reference>
<dbReference type="InterPro" id="IPR014748">
    <property type="entry name" value="Enoyl-CoA_hydra_C"/>
</dbReference>
<dbReference type="EMBL" id="JAAFYZ010000006">
    <property type="protein sequence ID" value="MBS2545795.1"/>
    <property type="molecule type" value="Genomic_DNA"/>
</dbReference>
<dbReference type="PANTHER" id="PTHR43459">
    <property type="entry name" value="ENOYL-COA HYDRATASE"/>
    <property type="match status" value="1"/>
</dbReference>
<dbReference type="CDD" id="cd06558">
    <property type="entry name" value="crotonase-like"/>
    <property type="match status" value="1"/>
</dbReference>
<evidence type="ECO:0000313" key="3">
    <source>
        <dbReference type="EMBL" id="MBS2545795.1"/>
    </source>
</evidence>
<accession>A0ABS5KIT0</accession>
<dbReference type="Gene3D" id="3.90.226.10">
    <property type="entry name" value="2-enoyl-CoA Hydratase, Chain A, domain 1"/>
    <property type="match status" value="1"/>
</dbReference>
<dbReference type="Pfam" id="PF00378">
    <property type="entry name" value="ECH_1"/>
    <property type="match status" value="1"/>
</dbReference>
<comment type="caution">
    <text evidence="3">The sequence shown here is derived from an EMBL/GenBank/DDBJ whole genome shotgun (WGS) entry which is preliminary data.</text>
</comment>
<dbReference type="InterPro" id="IPR018376">
    <property type="entry name" value="Enoyl-CoA_hyd/isom_CS"/>
</dbReference>
<dbReference type="RefSeq" id="WP_212007447.1">
    <property type="nucleotide sequence ID" value="NZ_JAAFYZ010000006.1"/>
</dbReference>
<name>A0ABS5KIT0_9ACTN</name>
<dbReference type="SUPFAM" id="SSF52096">
    <property type="entry name" value="ClpP/crotonase"/>
    <property type="match status" value="1"/>
</dbReference>
<comment type="similarity">
    <text evidence="1 2">Belongs to the enoyl-CoA hydratase/isomerase family.</text>
</comment>
<proteinExistence type="inferred from homology"/>
<organism evidence="3 4">
    <name type="scientific">Catenulispora pinistramenti</name>
    <dbReference type="NCBI Taxonomy" id="2705254"/>
    <lineage>
        <taxon>Bacteria</taxon>
        <taxon>Bacillati</taxon>
        <taxon>Actinomycetota</taxon>
        <taxon>Actinomycetes</taxon>
        <taxon>Catenulisporales</taxon>
        <taxon>Catenulisporaceae</taxon>
        <taxon>Catenulispora</taxon>
    </lineage>
</organism>
<dbReference type="PANTHER" id="PTHR43459:SF1">
    <property type="entry name" value="EG:BACN32G11.4 PROTEIN"/>
    <property type="match status" value="1"/>
</dbReference>
<dbReference type="InterPro" id="IPR001753">
    <property type="entry name" value="Enoyl-CoA_hydra/iso"/>
</dbReference>
<evidence type="ECO:0000256" key="1">
    <source>
        <dbReference type="ARBA" id="ARBA00005254"/>
    </source>
</evidence>
<evidence type="ECO:0000256" key="2">
    <source>
        <dbReference type="RuleBase" id="RU003707"/>
    </source>
</evidence>